<protein>
    <submittedName>
        <fullName evidence="8">Flagellar type III secretion system protein FliR</fullName>
    </submittedName>
</protein>
<keyword evidence="4 7" id="KW-0812">Transmembrane</keyword>
<dbReference type="PRINTS" id="PR00953">
    <property type="entry name" value="TYPE3IMRPROT"/>
</dbReference>
<feature type="transmembrane region" description="Helical" evidence="7">
    <location>
        <begin position="188"/>
        <end position="210"/>
    </location>
</feature>
<feature type="transmembrane region" description="Helical" evidence="7">
    <location>
        <begin position="12"/>
        <end position="35"/>
    </location>
</feature>
<evidence type="ECO:0000313" key="8">
    <source>
        <dbReference type="EMBL" id="MCL6229430.1"/>
    </source>
</evidence>
<dbReference type="Pfam" id="PF01311">
    <property type="entry name" value="Bac_export_1"/>
    <property type="match status" value="1"/>
</dbReference>
<keyword evidence="8" id="KW-0969">Cilium</keyword>
<reference evidence="8 9" key="1">
    <citation type="submission" date="2022-05" db="EMBL/GenBank/DDBJ databases">
        <title>Description of the Bartonella bilalgolemii sp. nov. Isolated from Apodemus uralensis (Pallas 1811).</title>
        <authorList>
            <person name="Zgheib R."/>
            <person name="Celebi B."/>
        </authorList>
    </citation>
    <scope>NUCLEOTIDE SEQUENCE [LARGE SCALE GENOMIC DNA]</scope>
    <source>
        <strain evidence="8 9">G70</strain>
    </source>
</reference>
<evidence type="ECO:0000256" key="5">
    <source>
        <dbReference type="ARBA" id="ARBA00022989"/>
    </source>
</evidence>
<evidence type="ECO:0000256" key="7">
    <source>
        <dbReference type="SAM" id="Phobius"/>
    </source>
</evidence>
<feature type="transmembrane region" description="Helical" evidence="7">
    <location>
        <begin position="76"/>
        <end position="103"/>
    </location>
</feature>
<evidence type="ECO:0000313" key="9">
    <source>
        <dbReference type="Proteomes" id="UP001523003"/>
    </source>
</evidence>
<evidence type="ECO:0000256" key="2">
    <source>
        <dbReference type="ARBA" id="ARBA00009772"/>
    </source>
</evidence>
<keyword evidence="3" id="KW-1003">Cell membrane</keyword>
<proteinExistence type="inferred from homology"/>
<feature type="transmembrane region" description="Helical" evidence="7">
    <location>
        <begin position="137"/>
        <end position="160"/>
    </location>
</feature>
<dbReference type="PANTHER" id="PTHR30065:SF1">
    <property type="entry name" value="SURFACE PRESENTATION OF ANTIGENS PROTEIN SPAR"/>
    <property type="match status" value="1"/>
</dbReference>
<dbReference type="InterPro" id="IPR002010">
    <property type="entry name" value="T3SS_IM_R"/>
</dbReference>
<keyword evidence="5 7" id="KW-1133">Transmembrane helix</keyword>
<keyword evidence="8" id="KW-0966">Cell projection</keyword>
<dbReference type="EMBL" id="JAMCOF010000002">
    <property type="protein sequence ID" value="MCL6229430.1"/>
    <property type="molecule type" value="Genomic_DNA"/>
</dbReference>
<organism evidence="8 9">
    <name type="scientific">Bartonella bilalgolemii</name>
    <dbReference type="NCBI Taxonomy" id="2942911"/>
    <lineage>
        <taxon>Bacteria</taxon>
        <taxon>Pseudomonadati</taxon>
        <taxon>Pseudomonadota</taxon>
        <taxon>Alphaproteobacteria</taxon>
        <taxon>Hyphomicrobiales</taxon>
        <taxon>Bartonellaceae</taxon>
        <taxon>Bartonella</taxon>
    </lineage>
</organism>
<dbReference type="PANTHER" id="PTHR30065">
    <property type="entry name" value="FLAGELLAR BIOSYNTHETIC PROTEIN FLIR"/>
    <property type="match status" value="1"/>
</dbReference>
<evidence type="ECO:0000256" key="4">
    <source>
        <dbReference type="ARBA" id="ARBA00022692"/>
    </source>
</evidence>
<dbReference type="RefSeq" id="WP_249675608.1">
    <property type="nucleotide sequence ID" value="NZ_JAMCOF010000002.1"/>
</dbReference>
<accession>A0ABT0P7I8</accession>
<keyword evidence="9" id="KW-1185">Reference proteome</keyword>
<sequence>MSLTSVFPLTSFSIEQLVTIALLVFSRVGACLMLMPGMSSVRVPMNLRLFIGISFSLAILPLVTDSFKTLGDKPDLALLVRALFAEMLIGATFGVIAHAYLWALQFMASIIGMSIGFSGQPGHSITESTPESHVANVLVFATIILFFASDLHIITIQGLLASYDIIPLAFIPNPEAALTDYHEALSRAFLTTLSIAAPFIIYTILINITIGLLNKLTPTIPVYFISLPFVMCGGLFLLYILMPELLHLFNSELHDWLKKGS</sequence>
<keyword evidence="8" id="KW-0282">Flagellum</keyword>
<gene>
    <name evidence="8" type="primary">fliR</name>
    <name evidence="8" type="ORF">M4Z11_02215</name>
</gene>
<dbReference type="Proteomes" id="UP001523003">
    <property type="component" value="Unassembled WGS sequence"/>
</dbReference>
<feature type="transmembrane region" description="Helical" evidence="7">
    <location>
        <begin position="222"/>
        <end position="242"/>
    </location>
</feature>
<name>A0ABT0P7I8_9HYPH</name>
<evidence type="ECO:0000256" key="6">
    <source>
        <dbReference type="ARBA" id="ARBA00023136"/>
    </source>
</evidence>
<feature type="transmembrane region" description="Helical" evidence="7">
    <location>
        <begin position="47"/>
        <end position="64"/>
    </location>
</feature>
<evidence type="ECO:0000256" key="3">
    <source>
        <dbReference type="ARBA" id="ARBA00022475"/>
    </source>
</evidence>
<comment type="caution">
    <text evidence="8">The sequence shown here is derived from an EMBL/GenBank/DDBJ whole genome shotgun (WGS) entry which is preliminary data.</text>
</comment>
<keyword evidence="6 7" id="KW-0472">Membrane</keyword>
<comment type="subcellular location">
    <subcellularLocation>
        <location evidence="1">Cell membrane</location>
        <topology evidence="1">Multi-pass membrane protein</topology>
    </subcellularLocation>
</comment>
<comment type="similarity">
    <text evidence="2">Belongs to the FliR/MopE/SpaR family.</text>
</comment>
<evidence type="ECO:0000256" key="1">
    <source>
        <dbReference type="ARBA" id="ARBA00004651"/>
    </source>
</evidence>